<organism evidence="1 2">
    <name type="scientific">Arabis alpina</name>
    <name type="common">Alpine rock-cress</name>
    <dbReference type="NCBI Taxonomy" id="50452"/>
    <lineage>
        <taxon>Eukaryota</taxon>
        <taxon>Viridiplantae</taxon>
        <taxon>Streptophyta</taxon>
        <taxon>Embryophyta</taxon>
        <taxon>Tracheophyta</taxon>
        <taxon>Spermatophyta</taxon>
        <taxon>Magnoliopsida</taxon>
        <taxon>eudicotyledons</taxon>
        <taxon>Gunneridae</taxon>
        <taxon>Pentapetalae</taxon>
        <taxon>rosids</taxon>
        <taxon>malvids</taxon>
        <taxon>Brassicales</taxon>
        <taxon>Brassicaceae</taxon>
        <taxon>Arabideae</taxon>
        <taxon>Arabis</taxon>
    </lineage>
</organism>
<reference evidence="2" key="1">
    <citation type="journal article" date="2015" name="Nat. Plants">
        <title>Genome expansion of Arabis alpina linked with retrotransposition and reduced symmetric DNA methylation.</title>
        <authorList>
            <person name="Willing E.M."/>
            <person name="Rawat V."/>
            <person name="Mandakova T."/>
            <person name="Maumus F."/>
            <person name="James G.V."/>
            <person name="Nordstroem K.J."/>
            <person name="Becker C."/>
            <person name="Warthmann N."/>
            <person name="Chica C."/>
            <person name="Szarzynska B."/>
            <person name="Zytnicki M."/>
            <person name="Albani M.C."/>
            <person name="Kiefer C."/>
            <person name="Bergonzi S."/>
            <person name="Castaings L."/>
            <person name="Mateos J.L."/>
            <person name="Berns M.C."/>
            <person name="Bujdoso N."/>
            <person name="Piofczyk T."/>
            <person name="de Lorenzo L."/>
            <person name="Barrero-Sicilia C."/>
            <person name="Mateos I."/>
            <person name="Piednoel M."/>
            <person name="Hagmann J."/>
            <person name="Chen-Min-Tao R."/>
            <person name="Iglesias-Fernandez R."/>
            <person name="Schuster S.C."/>
            <person name="Alonso-Blanco C."/>
            <person name="Roudier F."/>
            <person name="Carbonero P."/>
            <person name="Paz-Ares J."/>
            <person name="Davis S.J."/>
            <person name="Pecinka A."/>
            <person name="Quesneville H."/>
            <person name="Colot V."/>
            <person name="Lysak M.A."/>
            <person name="Weigel D."/>
            <person name="Coupland G."/>
            <person name="Schneeberger K."/>
        </authorList>
    </citation>
    <scope>NUCLEOTIDE SEQUENCE [LARGE SCALE GENOMIC DNA]</scope>
    <source>
        <strain evidence="2">cv. Pajares</strain>
    </source>
</reference>
<accession>A0A087GKQ7</accession>
<dbReference type="Gramene" id="KFK30459">
    <property type="protein sequence ID" value="KFK30459"/>
    <property type="gene ID" value="AALP_AA7G263900"/>
</dbReference>
<dbReference type="AlphaFoldDB" id="A0A087GKQ7"/>
<sequence>MLLQLRSSAQEAQVLAAYLRPFSCDLPEISELKRVHHLQLTPSQLQLQLLFRLIRSSMGRNPFRARFILLSDRKLAQTYWGL</sequence>
<proteinExistence type="predicted"/>
<name>A0A087GKQ7_ARAAL</name>
<dbReference type="Proteomes" id="UP000029120">
    <property type="component" value="Chromosome 7"/>
</dbReference>
<evidence type="ECO:0000313" key="1">
    <source>
        <dbReference type="EMBL" id="KFK30459.1"/>
    </source>
</evidence>
<protein>
    <submittedName>
        <fullName evidence="1">Uncharacterized protein</fullName>
    </submittedName>
</protein>
<gene>
    <name evidence="1" type="ordered locus">AALP_Aa7g263900</name>
</gene>
<dbReference type="EMBL" id="CM002875">
    <property type="protein sequence ID" value="KFK30459.1"/>
    <property type="molecule type" value="Genomic_DNA"/>
</dbReference>
<keyword evidence="2" id="KW-1185">Reference proteome</keyword>
<evidence type="ECO:0000313" key="2">
    <source>
        <dbReference type="Proteomes" id="UP000029120"/>
    </source>
</evidence>